<keyword evidence="3" id="KW-1185">Reference proteome</keyword>
<name>A0ABP0EDN9_9ASCO</name>
<dbReference type="PANTHER" id="PTHR47933">
    <property type="entry name" value="PENTATRICOPEPTIDE REPEAT-CONTAINING PROTEIN 1, MITOCHONDRIAL"/>
    <property type="match status" value="1"/>
</dbReference>
<dbReference type="Proteomes" id="UP001497600">
    <property type="component" value="Chromosome E"/>
</dbReference>
<evidence type="ECO:0000313" key="3">
    <source>
        <dbReference type="Proteomes" id="UP001497600"/>
    </source>
</evidence>
<dbReference type="InterPro" id="IPR051240">
    <property type="entry name" value="Mito_RNA-Proc/Resp"/>
</dbReference>
<dbReference type="PANTHER" id="PTHR47933:SF11">
    <property type="entry name" value="PENTATRICOPEPTIDE REPEAT-CONTAINING PROTEIN 2"/>
    <property type="match status" value="1"/>
</dbReference>
<evidence type="ECO:0000313" key="2">
    <source>
        <dbReference type="EMBL" id="CAK7909455.1"/>
    </source>
</evidence>
<sequence length="669" mass="77790">MSLHKSLERLSTRLRNGKSLLFDKTSHLIQSNRSLLNKKFKFDGNIDGIWDHLGRVSHKDNHITSESVPECKEPPIQDYLRFLKYLYPQDPWNGIQPVSKTSKLSFNDQIRKYSKINHQALYTAYQALPHPPPMYIKPKDLVALLDVFLDRRDFINANPLLNAHSKAPLNAVYDAYKMALGKRKHHLGQCNRIMSDMRQCGMPISSRQRSKLIKMTFFKDKPSILAQIEAYVQTLPFNQQERARDSVGNSPGGYHTTRLGNTFNWEVYRQILSSGSDNVETRTYNSLLFAAIRHDSERVIQDIYTSGFSQETFYKPNRKTVGLFLGYFAQTHSLVQFKKLLDYMVDRKDLVPDTHTIDAVMSGLLNLGLEQEAEQLFHSCYLEGDSGNVYLDAKYSDLKQLSSEDCFVYRDKLKRFDSLIRILEESRQADEHDTDGVKANILSIIQRRETKKELETYQFKLLPTETTFHLFIEYYSKKGEINKCLNLIELMESKFGLPVTTRIYKHLFANDSNTLDDLVQLTMRFLQSYDTANSSYGDATHEKLNQLEVPAKLRDFLNVSLVYTPDPYYIPKSRGSYVKISKDFLFVVQNAFRNQFLGPGPGDEAIVQNMESRLSTLWQSERQRIERDNYTKRQDINNEIKYLRKAYLVELLDEMMSLQQEREEATNKK</sequence>
<organism evidence="2 3">
    <name type="scientific">[Candida] anglica</name>
    <dbReference type="NCBI Taxonomy" id="148631"/>
    <lineage>
        <taxon>Eukaryota</taxon>
        <taxon>Fungi</taxon>
        <taxon>Dikarya</taxon>
        <taxon>Ascomycota</taxon>
        <taxon>Saccharomycotina</taxon>
        <taxon>Pichiomycetes</taxon>
        <taxon>Debaryomycetaceae</taxon>
        <taxon>Kurtzmaniella</taxon>
    </lineage>
</organism>
<proteinExistence type="predicted"/>
<dbReference type="EMBL" id="OZ004257">
    <property type="protein sequence ID" value="CAK7909455.1"/>
    <property type="molecule type" value="Genomic_DNA"/>
</dbReference>
<evidence type="ECO:0000256" key="1">
    <source>
        <dbReference type="ARBA" id="ARBA00022737"/>
    </source>
</evidence>
<keyword evidence="1" id="KW-0677">Repeat</keyword>
<accession>A0ABP0EDN9</accession>
<dbReference type="InterPro" id="IPR011990">
    <property type="entry name" value="TPR-like_helical_dom_sf"/>
</dbReference>
<evidence type="ECO:0008006" key="4">
    <source>
        <dbReference type="Google" id="ProtNLM"/>
    </source>
</evidence>
<reference evidence="2 3" key="1">
    <citation type="submission" date="2024-01" db="EMBL/GenBank/DDBJ databases">
        <authorList>
            <consortium name="Genoscope - CEA"/>
            <person name="William W."/>
        </authorList>
    </citation>
    <scope>NUCLEOTIDE SEQUENCE [LARGE SCALE GENOMIC DNA]</scope>
    <source>
        <strain evidence="2 3">29B2s-10</strain>
    </source>
</reference>
<dbReference type="Gene3D" id="1.25.40.10">
    <property type="entry name" value="Tetratricopeptide repeat domain"/>
    <property type="match status" value="1"/>
</dbReference>
<protein>
    <recommendedName>
        <fullName evidence="4">Mitochondrial group I intron splicing factor CCM1</fullName>
    </recommendedName>
</protein>
<gene>
    <name evidence="2" type="ORF">CAAN4_E14972</name>
</gene>